<dbReference type="InterPro" id="IPR002772">
    <property type="entry name" value="Glyco_hydro_3_C"/>
</dbReference>
<dbReference type="Proteomes" id="UP001323798">
    <property type="component" value="Chromosome"/>
</dbReference>
<keyword evidence="9" id="KW-1185">Reference proteome</keyword>
<dbReference type="Gene3D" id="3.20.20.300">
    <property type="entry name" value="Glycoside hydrolase, family 3, N-terminal domain"/>
    <property type="match status" value="1"/>
</dbReference>
<sequence>MSSESAAPYRDRSLSIEERVEDLLSRLTLTEKAGQLTQYFYMGVAINMPSDLDIASIPDEHRAHVQQPFMVQSAVRAGTAGSVLFAKDPALVNHLQRIAVEESPHGIPLLVGYDVIHGLRTIFPVPIALAASWNPAVAEASQAVAAAEARAVGINWTFAPMIDIARDPRWGRIIEGAGEDPVLSGAIAAAQVRGFQGDGGGGSVLAGPKHFVGYGASRGGRDYDDAEISDSELWNVYIPPFRAAVEAGAANVMSAYMDLNGVPASASSWLLNDVLRDELGFDGFTVSDANAVRSLEVQHFAKDLQDAAIRAVSAGLDVEMAMFDPAYDRIPQAVSEGRLSEATVDRAVRRVLTAKFRLGLFENPFVDEAGAATVLGSTASRDAAKDAAEQTFVLLKNDDAALPIAANALSSVAVIGQLAASKRDVLGPWVFDHDVDEAVSVLKGLRDRLGSGVRIEYAPGASIPERLHPSLFDRMDAAVEATPADYDDDAEIERAVTIAAESDVAIVVVGQRQNQIGEKSSQATLELTGRQLEQLRRITATGTPVILVVMSGRPVDLQWADENVPAILQAWYPGVRGGDAIASALVGDISPAGRLPFTWPRNVGQIPMIYAHNRTFQPEEQSRRYFDEPSTPLYPFGYGLSYSEFSYGPVTLERDRIAIGESVRVRVDVTNVGSRRSDEVAQLYVHQRFGTSTRPVRELKAFQRLHIPAGETRELTFELGPDQLRYWSAAARGYVQDDTLIDIAIGGDSTAPFSATLTVHGGPLES</sequence>
<dbReference type="SUPFAM" id="SSF51445">
    <property type="entry name" value="(Trans)glycosidases"/>
    <property type="match status" value="1"/>
</dbReference>
<accession>A0ABZ0SJ10</accession>
<dbReference type="EMBL" id="CP139368">
    <property type="protein sequence ID" value="WPR89367.1"/>
    <property type="molecule type" value="Genomic_DNA"/>
</dbReference>
<evidence type="ECO:0000256" key="4">
    <source>
        <dbReference type="ARBA" id="ARBA00022729"/>
    </source>
</evidence>
<dbReference type="InterPro" id="IPR017853">
    <property type="entry name" value="GH"/>
</dbReference>
<name>A0ABZ0SJ10_9MICO</name>
<dbReference type="Gene3D" id="2.60.40.10">
    <property type="entry name" value="Immunoglobulins"/>
    <property type="match status" value="1"/>
</dbReference>
<evidence type="ECO:0000256" key="5">
    <source>
        <dbReference type="ARBA" id="ARBA00022801"/>
    </source>
</evidence>
<evidence type="ECO:0000256" key="6">
    <source>
        <dbReference type="ARBA" id="ARBA00023295"/>
    </source>
</evidence>
<keyword evidence="5 8" id="KW-0378">Hydrolase</keyword>
<evidence type="ECO:0000313" key="9">
    <source>
        <dbReference type="Proteomes" id="UP001323798"/>
    </source>
</evidence>
<dbReference type="InterPro" id="IPR036881">
    <property type="entry name" value="Glyco_hydro_3_C_sf"/>
</dbReference>
<dbReference type="InterPro" id="IPR001764">
    <property type="entry name" value="Glyco_hydro_3_N"/>
</dbReference>
<dbReference type="EC" id="3.2.1.21" evidence="3"/>
<comment type="catalytic activity">
    <reaction evidence="1">
        <text>Hydrolysis of terminal, non-reducing beta-D-glucosyl residues with release of beta-D-glucose.</text>
        <dbReference type="EC" id="3.2.1.21"/>
    </reaction>
</comment>
<dbReference type="RefSeq" id="WP_320942083.1">
    <property type="nucleotide sequence ID" value="NZ_BAABEU010000001.1"/>
</dbReference>
<evidence type="ECO:0000256" key="1">
    <source>
        <dbReference type="ARBA" id="ARBA00000448"/>
    </source>
</evidence>
<gene>
    <name evidence="8" type="ORF">SM116_16640</name>
</gene>
<dbReference type="PANTHER" id="PTHR30620:SF16">
    <property type="entry name" value="LYSOSOMAL BETA GLUCOSIDASE"/>
    <property type="match status" value="1"/>
</dbReference>
<dbReference type="Gene3D" id="3.40.50.1700">
    <property type="entry name" value="Glycoside hydrolase family 3 C-terminal domain"/>
    <property type="match status" value="1"/>
</dbReference>
<evidence type="ECO:0000256" key="3">
    <source>
        <dbReference type="ARBA" id="ARBA00012744"/>
    </source>
</evidence>
<dbReference type="InterPro" id="IPR036962">
    <property type="entry name" value="Glyco_hydro_3_N_sf"/>
</dbReference>
<evidence type="ECO:0000259" key="7">
    <source>
        <dbReference type="SMART" id="SM01217"/>
    </source>
</evidence>
<organism evidence="8 9">
    <name type="scientific">Microbacterium rhizosphaerae</name>
    <dbReference type="NCBI Taxonomy" id="1678237"/>
    <lineage>
        <taxon>Bacteria</taxon>
        <taxon>Bacillati</taxon>
        <taxon>Actinomycetota</taxon>
        <taxon>Actinomycetes</taxon>
        <taxon>Micrococcales</taxon>
        <taxon>Microbacteriaceae</taxon>
        <taxon>Microbacterium</taxon>
    </lineage>
</organism>
<dbReference type="Pfam" id="PF01915">
    <property type="entry name" value="Glyco_hydro_3_C"/>
    <property type="match status" value="1"/>
</dbReference>
<dbReference type="InterPro" id="IPR026891">
    <property type="entry name" value="Fn3-like"/>
</dbReference>
<dbReference type="SUPFAM" id="SSF52279">
    <property type="entry name" value="Beta-D-glucan exohydrolase, C-terminal domain"/>
    <property type="match status" value="1"/>
</dbReference>
<dbReference type="GO" id="GO:0016787">
    <property type="term" value="F:hydrolase activity"/>
    <property type="evidence" value="ECO:0007669"/>
    <property type="project" value="UniProtKB-KW"/>
</dbReference>
<reference evidence="8 9" key="1">
    <citation type="submission" date="2023-11" db="EMBL/GenBank/DDBJ databases">
        <title>Genome sequence of Microbacterium rhizosphaerae KACC 19337.</title>
        <authorList>
            <person name="Choi H."/>
            <person name="Kim S."/>
            <person name="Kim Y."/>
            <person name="Kwon S.-W."/>
            <person name="Heo J."/>
        </authorList>
    </citation>
    <scope>NUCLEOTIDE SEQUENCE [LARGE SCALE GENOMIC DNA]</scope>
    <source>
        <strain evidence="8 9">KACC 19337</strain>
    </source>
</reference>
<protein>
    <recommendedName>
        <fullName evidence="3">beta-glucosidase</fullName>
        <ecNumber evidence="3">3.2.1.21</ecNumber>
    </recommendedName>
</protein>
<feature type="domain" description="Fibronectin type III-like" evidence="7">
    <location>
        <begin position="679"/>
        <end position="749"/>
    </location>
</feature>
<evidence type="ECO:0000256" key="2">
    <source>
        <dbReference type="ARBA" id="ARBA00005336"/>
    </source>
</evidence>
<dbReference type="InterPro" id="IPR051915">
    <property type="entry name" value="Cellulose_Degrad_GH3"/>
</dbReference>
<dbReference type="PANTHER" id="PTHR30620">
    <property type="entry name" value="PERIPLASMIC BETA-GLUCOSIDASE-RELATED"/>
    <property type="match status" value="1"/>
</dbReference>
<comment type="similarity">
    <text evidence="2">Belongs to the glycosyl hydrolase 3 family.</text>
</comment>
<dbReference type="Pfam" id="PF14310">
    <property type="entry name" value="Fn3-like"/>
    <property type="match status" value="1"/>
</dbReference>
<dbReference type="SMART" id="SM01217">
    <property type="entry name" value="Fn3_like"/>
    <property type="match status" value="1"/>
</dbReference>
<dbReference type="InterPro" id="IPR013783">
    <property type="entry name" value="Ig-like_fold"/>
</dbReference>
<dbReference type="Pfam" id="PF00933">
    <property type="entry name" value="Glyco_hydro_3"/>
    <property type="match status" value="1"/>
</dbReference>
<dbReference type="PRINTS" id="PR00133">
    <property type="entry name" value="GLHYDRLASE3"/>
</dbReference>
<evidence type="ECO:0000313" key="8">
    <source>
        <dbReference type="EMBL" id="WPR89367.1"/>
    </source>
</evidence>
<keyword evidence="6" id="KW-0326">Glycosidase</keyword>
<proteinExistence type="inferred from homology"/>
<keyword evidence="4" id="KW-0732">Signal</keyword>